<keyword evidence="6" id="KW-1185">Reference proteome</keyword>
<dbReference type="PANTHER" id="PTHR24220:SF685">
    <property type="entry name" value="ABC TRANSPORTER RELATED"/>
    <property type="match status" value="1"/>
</dbReference>
<dbReference type="GO" id="GO:0005886">
    <property type="term" value="C:plasma membrane"/>
    <property type="evidence" value="ECO:0007669"/>
    <property type="project" value="TreeGrafter"/>
</dbReference>
<dbReference type="PROSITE" id="PS50893">
    <property type="entry name" value="ABC_TRANSPORTER_2"/>
    <property type="match status" value="1"/>
</dbReference>
<dbReference type="PROSITE" id="PS00211">
    <property type="entry name" value="ABC_TRANSPORTER_1"/>
    <property type="match status" value="1"/>
</dbReference>
<dbReference type="KEGG" id="lxl:KDY119_02767"/>
<dbReference type="Gene3D" id="3.40.50.300">
    <property type="entry name" value="P-loop containing nucleotide triphosphate hydrolases"/>
    <property type="match status" value="1"/>
</dbReference>
<dbReference type="GO" id="GO:0016887">
    <property type="term" value="F:ATP hydrolysis activity"/>
    <property type="evidence" value="ECO:0007669"/>
    <property type="project" value="InterPro"/>
</dbReference>
<dbReference type="Pfam" id="PF00005">
    <property type="entry name" value="ABC_tran"/>
    <property type="match status" value="1"/>
</dbReference>
<keyword evidence="3" id="KW-0067">ATP-binding</keyword>
<dbReference type="InterPro" id="IPR015854">
    <property type="entry name" value="ABC_transpr_LolD-like"/>
</dbReference>
<reference evidence="5 6" key="1">
    <citation type="submission" date="2019-10" db="EMBL/GenBank/DDBJ databases">
        <title>Genome sequence of Luteimicrobium xylanilyticum HY-24.</title>
        <authorList>
            <person name="Kim D.Y."/>
            <person name="Park H.-Y."/>
        </authorList>
    </citation>
    <scope>NUCLEOTIDE SEQUENCE [LARGE SCALE GENOMIC DNA]</scope>
    <source>
        <strain evidence="5 6">HY-24</strain>
    </source>
</reference>
<evidence type="ECO:0000256" key="3">
    <source>
        <dbReference type="ARBA" id="ARBA00022840"/>
    </source>
</evidence>
<evidence type="ECO:0000256" key="1">
    <source>
        <dbReference type="ARBA" id="ARBA00022448"/>
    </source>
</evidence>
<dbReference type="GO" id="GO:0005524">
    <property type="term" value="F:ATP binding"/>
    <property type="evidence" value="ECO:0007669"/>
    <property type="project" value="UniProtKB-KW"/>
</dbReference>
<protein>
    <submittedName>
        <fullName evidence="5">ABC transporter A family member</fullName>
    </submittedName>
</protein>
<evidence type="ECO:0000256" key="2">
    <source>
        <dbReference type="ARBA" id="ARBA00022741"/>
    </source>
</evidence>
<dbReference type="Proteomes" id="UP000326702">
    <property type="component" value="Chromosome"/>
</dbReference>
<keyword evidence="2" id="KW-0547">Nucleotide-binding</keyword>
<organism evidence="5 6">
    <name type="scientific">Luteimicrobium xylanilyticum</name>
    <dbReference type="NCBI Taxonomy" id="1133546"/>
    <lineage>
        <taxon>Bacteria</taxon>
        <taxon>Bacillati</taxon>
        <taxon>Actinomycetota</taxon>
        <taxon>Actinomycetes</taxon>
        <taxon>Micrococcales</taxon>
        <taxon>Luteimicrobium</taxon>
    </lineage>
</organism>
<name>A0A5P9QDV9_9MICO</name>
<dbReference type="InterPro" id="IPR003439">
    <property type="entry name" value="ABC_transporter-like_ATP-bd"/>
</dbReference>
<evidence type="ECO:0000313" key="6">
    <source>
        <dbReference type="Proteomes" id="UP000326702"/>
    </source>
</evidence>
<dbReference type="AlphaFoldDB" id="A0A5P9QDV9"/>
<dbReference type="SMART" id="SM00382">
    <property type="entry name" value="AAA"/>
    <property type="match status" value="1"/>
</dbReference>
<sequence length="249" mass="25485">MTDASPAPPTVEARDVEKVYADGASAVAAVRGVSLVLRRGEMVAVVGPSGSGKSTFLSCLAGLERPTSGSVRVLGHDLATAGARTLALLRRERIGFVFQAYNLVSSLTAQENVELPLRLAGGRTSARSAASAALAQVGLLEQADRRPAELSGGQQQRVAIARALAVRPDVVFADEPTGALDTASGSGVLHLLRGLAEEGGSVLLVTHDVVGAATADRVLVLRDGSAVAELRAPIPELVLAALDGARQTS</sequence>
<dbReference type="PANTHER" id="PTHR24220">
    <property type="entry name" value="IMPORT ATP-BINDING PROTEIN"/>
    <property type="match status" value="1"/>
</dbReference>
<dbReference type="RefSeq" id="WP_036946992.1">
    <property type="nucleotide sequence ID" value="NZ_BAABIH010000008.1"/>
</dbReference>
<dbReference type="EMBL" id="CP045529">
    <property type="protein sequence ID" value="QFU99240.1"/>
    <property type="molecule type" value="Genomic_DNA"/>
</dbReference>
<dbReference type="InterPro" id="IPR027417">
    <property type="entry name" value="P-loop_NTPase"/>
</dbReference>
<dbReference type="InterPro" id="IPR003593">
    <property type="entry name" value="AAA+_ATPase"/>
</dbReference>
<dbReference type="SUPFAM" id="SSF52540">
    <property type="entry name" value="P-loop containing nucleoside triphosphate hydrolases"/>
    <property type="match status" value="1"/>
</dbReference>
<dbReference type="InterPro" id="IPR017871">
    <property type="entry name" value="ABC_transporter-like_CS"/>
</dbReference>
<keyword evidence="1" id="KW-0813">Transport</keyword>
<dbReference type="GO" id="GO:0022857">
    <property type="term" value="F:transmembrane transporter activity"/>
    <property type="evidence" value="ECO:0007669"/>
    <property type="project" value="TreeGrafter"/>
</dbReference>
<accession>A0A5P9QDV9</accession>
<evidence type="ECO:0000259" key="4">
    <source>
        <dbReference type="PROSITE" id="PS50893"/>
    </source>
</evidence>
<dbReference type="CDD" id="cd03255">
    <property type="entry name" value="ABC_MJ0796_LolCDE_FtsE"/>
    <property type="match status" value="1"/>
</dbReference>
<proteinExistence type="predicted"/>
<evidence type="ECO:0000313" key="5">
    <source>
        <dbReference type="EMBL" id="QFU99240.1"/>
    </source>
</evidence>
<dbReference type="OrthoDB" id="9802264at2"/>
<dbReference type="GO" id="GO:0098796">
    <property type="term" value="C:membrane protein complex"/>
    <property type="evidence" value="ECO:0007669"/>
    <property type="project" value="UniProtKB-ARBA"/>
</dbReference>
<gene>
    <name evidence="5" type="ORF">KDY119_02767</name>
</gene>
<dbReference type="InterPro" id="IPR017911">
    <property type="entry name" value="MacB-like_ATP-bd"/>
</dbReference>
<feature type="domain" description="ABC transporter" evidence="4">
    <location>
        <begin position="11"/>
        <end position="248"/>
    </location>
</feature>
<dbReference type="FunFam" id="3.40.50.300:FF:000032">
    <property type="entry name" value="Export ABC transporter ATP-binding protein"/>
    <property type="match status" value="1"/>
</dbReference>